<dbReference type="Gene3D" id="3.40.630.30">
    <property type="match status" value="1"/>
</dbReference>
<evidence type="ECO:0000256" key="1">
    <source>
        <dbReference type="ARBA" id="ARBA00022679"/>
    </source>
</evidence>
<proteinExistence type="predicted"/>
<keyword evidence="2" id="KW-0012">Acyltransferase</keyword>
<dbReference type="InterPro" id="IPR000182">
    <property type="entry name" value="GNAT_dom"/>
</dbReference>
<dbReference type="OrthoDB" id="9798006at2"/>
<dbReference type="AlphaFoldDB" id="A0A2P5P5H2"/>
<protein>
    <submittedName>
        <fullName evidence="3">N-acetyltransferase</fullName>
    </submittedName>
</protein>
<dbReference type="RefSeq" id="WP_102331737.1">
    <property type="nucleotide sequence ID" value="NZ_CP058566.2"/>
</dbReference>
<dbReference type="PANTHER" id="PTHR43072:SF23">
    <property type="entry name" value="UPF0039 PROTEIN C11D3.02C"/>
    <property type="match status" value="1"/>
</dbReference>
<evidence type="ECO:0000256" key="2">
    <source>
        <dbReference type="ARBA" id="ARBA00023315"/>
    </source>
</evidence>
<comment type="caution">
    <text evidence="3">The sequence shown here is derived from an EMBL/GenBank/DDBJ whole genome shotgun (WGS) entry which is preliminary data.</text>
</comment>
<sequence length="170" mass="19362">MKSDISIRLATAEDLKAINDIYNYYVTASTCTYQEEHETLEGRKKWFEHHQPGIHPVVVAEQAGVVLGWGSLSPYHSRCAYRYTVENSIYIHPEYLRQGIGSAILKDLVKRARGIGYHAIIAAIDGSQSASIEMHHKFGFKEVGQFREVGFKFGTWLNVIYLELMLDESH</sequence>
<accession>A0A2P5P5H2</accession>
<evidence type="ECO:0000313" key="4">
    <source>
        <dbReference type="Proteomes" id="UP000235653"/>
    </source>
</evidence>
<dbReference type="GO" id="GO:0016747">
    <property type="term" value="F:acyltransferase activity, transferring groups other than amino-acyl groups"/>
    <property type="evidence" value="ECO:0007669"/>
    <property type="project" value="InterPro"/>
</dbReference>
<dbReference type="SUPFAM" id="SSF55729">
    <property type="entry name" value="Acyl-CoA N-acyltransferases (Nat)"/>
    <property type="match status" value="1"/>
</dbReference>
<keyword evidence="4" id="KW-1185">Reference proteome</keyword>
<evidence type="ECO:0000313" key="3">
    <source>
        <dbReference type="EMBL" id="PPD57546.1"/>
    </source>
</evidence>
<dbReference type="Pfam" id="PF00583">
    <property type="entry name" value="Acetyltransf_1"/>
    <property type="match status" value="1"/>
</dbReference>
<keyword evidence="1" id="KW-0808">Transferase</keyword>
<reference evidence="3 4" key="1">
    <citation type="journal article" date="2017" name="ISME J.">
        <title>Grape pomace compost harbors organohalide-respiring Dehalogenimonas species with novel reductive dehalogenase genes.</title>
        <authorList>
            <person name="Yang Y."/>
            <person name="Higgins S.A."/>
            <person name="Yan J."/>
            <person name="Simsir B."/>
            <person name="Chourey K."/>
            <person name="Iyer R."/>
            <person name="Hettich R.L."/>
            <person name="Baldwin B."/>
            <person name="Ogles D.M."/>
            <person name="Loffler F.E."/>
        </authorList>
    </citation>
    <scope>NUCLEOTIDE SEQUENCE [LARGE SCALE GENOMIC DNA]</scope>
    <source>
        <strain evidence="3 4">GP</strain>
    </source>
</reference>
<dbReference type="PANTHER" id="PTHR43072">
    <property type="entry name" value="N-ACETYLTRANSFERASE"/>
    <property type="match status" value="1"/>
</dbReference>
<gene>
    <name evidence="3" type="ORF">JP09_008845</name>
</gene>
<dbReference type="PROSITE" id="PS51186">
    <property type="entry name" value="GNAT"/>
    <property type="match status" value="1"/>
</dbReference>
<dbReference type="EMBL" id="JQAN02000012">
    <property type="protein sequence ID" value="PPD57546.1"/>
    <property type="molecule type" value="Genomic_DNA"/>
</dbReference>
<dbReference type="CDD" id="cd04301">
    <property type="entry name" value="NAT_SF"/>
    <property type="match status" value="1"/>
</dbReference>
<dbReference type="Proteomes" id="UP000235653">
    <property type="component" value="Unassembled WGS sequence"/>
</dbReference>
<name>A0A2P5P5H2_9CHLR</name>
<dbReference type="InterPro" id="IPR016181">
    <property type="entry name" value="Acyl_CoA_acyltransferase"/>
</dbReference>
<organism evidence="3 4">
    <name type="scientific">Dehalogenimonas etheniformans</name>
    <dbReference type="NCBI Taxonomy" id="1536648"/>
    <lineage>
        <taxon>Bacteria</taxon>
        <taxon>Bacillati</taxon>
        <taxon>Chloroflexota</taxon>
        <taxon>Dehalococcoidia</taxon>
        <taxon>Dehalococcoidales</taxon>
        <taxon>Dehalococcoidaceae</taxon>
        <taxon>Dehalogenimonas</taxon>
    </lineage>
</organism>